<evidence type="ECO:0000313" key="1">
    <source>
        <dbReference type="EMBL" id="GAA5158220.1"/>
    </source>
</evidence>
<comment type="caution">
    <text evidence="1">The sequence shown here is derived from an EMBL/GenBank/DDBJ whole genome shotgun (WGS) entry which is preliminary data.</text>
</comment>
<dbReference type="RefSeq" id="WP_221497555.1">
    <property type="nucleotide sequence ID" value="NZ_BAABJP010000015.1"/>
</dbReference>
<protein>
    <submittedName>
        <fullName evidence="1">Uncharacterized protein</fullName>
    </submittedName>
</protein>
<reference evidence="2" key="1">
    <citation type="journal article" date="2019" name="Int. J. Syst. Evol. Microbiol.">
        <title>The Global Catalogue of Microorganisms (GCM) 10K type strain sequencing project: providing services to taxonomists for standard genome sequencing and annotation.</title>
        <authorList>
            <consortium name="The Broad Institute Genomics Platform"/>
            <consortium name="The Broad Institute Genome Sequencing Center for Infectious Disease"/>
            <person name="Wu L."/>
            <person name="Ma J."/>
        </authorList>
    </citation>
    <scope>NUCLEOTIDE SEQUENCE [LARGE SCALE GENOMIC DNA]</scope>
    <source>
        <strain evidence="2">JCM 18303</strain>
    </source>
</reference>
<organism evidence="1 2">
    <name type="scientific">Pseudonocardia eucalypti</name>
    <dbReference type="NCBI Taxonomy" id="648755"/>
    <lineage>
        <taxon>Bacteria</taxon>
        <taxon>Bacillati</taxon>
        <taxon>Actinomycetota</taxon>
        <taxon>Actinomycetes</taxon>
        <taxon>Pseudonocardiales</taxon>
        <taxon>Pseudonocardiaceae</taxon>
        <taxon>Pseudonocardia</taxon>
    </lineage>
</organism>
<accession>A0ABP9Q836</accession>
<sequence length="232" mass="26251">MPKTSPNRQLPNAELQAGSERYCHRFGRPFDSRLDYQRIVSCRHTSRRIAAAYEAAPVLDRTAVPAYRRFREETWWQLDFLTRPRARGGLGFTVVISPLDPYRNVRELLAELADRRLRIWASAGCGNPHPWLSEHDNDAFRAVHDGFGHGATGRGFDPDGEEAAWWKHAALYSPLARRALLTETRGQTCALFEGPQVGFAPQKAVLLDPRFADRRTLHLDAGCDGRCVKWAA</sequence>
<dbReference type="EMBL" id="BAABJP010000015">
    <property type="protein sequence ID" value="GAA5158220.1"/>
    <property type="molecule type" value="Genomic_DNA"/>
</dbReference>
<keyword evidence="2" id="KW-1185">Reference proteome</keyword>
<evidence type="ECO:0000313" key="2">
    <source>
        <dbReference type="Proteomes" id="UP001428817"/>
    </source>
</evidence>
<proteinExistence type="predicted"/>
<dbReference type="Proteomes" id="UP001428817">
    <property type="component" value="Unassembled WGS sequence"/>
</dbReference>
<name>A0ABP9Q836_9PSEU</name>
<gene>
    <name evidence="1" type="ORF">GCM10023321_37720</name>
</gene>